<dbReference type="GO" id="GO:0004175">
    <property type="term" value="F:endopeptidase activity"/>
    <property type="evidence" value="ECO:0007669"/>
    <property type="project" value="UniProtKB-ARBA"/>
</dbReference>
<keyword evidence="1" id="KW-0472">Membrane</keyword>
<protein>
    <submittedName>
        <fullName evidence="3">CAAX amino terminal protease self-immunity</fullName>
    </submittedName>
</protein>
<dbReference type="Pfam" id="PF02517">
    <property type="entry name" value="Rce1-like"/>
    <property type="match status" value="1"/>
</dbReference>
<feature type="transmembrane region" description="Helical" evidence="1">
    <location>
        <begin position="284"/>
        <end position="305"/>
    </location>
</feature>
<dbReference type="InterPro" id="IPR052710">
    <property type="entry name" value="CAAX_protease"/>
</dbReference>
<evidence type="ECO:0000313" key="3">
    <source>
        <dbReference type="EMBL" id="OPJ55688.1"/>
    </source>
</evidence>
<evidence type="ECO:0000256" key="1">
    <source>
        <dbReference type="SAM" id="Phobius"/>
    </source>
</evidence>
<feature type="transmembrane region" description="Helical" evidence="1">
    <location>
        <begin position="152"/>
        <end position="184"/>
    </location>
</feature>
<organism evidence="3 4">
    <name type="scientific">Clostridium oryzae</name>
    <dbReference type="NCBI Taxonomy" id="1450648"/>
    <lineage>
        <taxon>Bacteria</taxon>
        <taxon>Bacillati</taxon>
        <taxon>Bacillota</taxon>
        <taxon>Clostridia</taxon>
        <taxon>Eubacteriales</taxon>
        <taxon>Clostridiaceae</taxon>
        <taxon>Clostridium</taxon>
    </lineage>
</organism>
<keyword evidence="3" id="KW-0645">Protease</keyword>
<dbReference type="AlphaFoldDB" id="A0A1V4I6S1"/>
<keyword evidence="3" id="KW-0378">Hydrolase</keyword>
<proteinExistence type="predicted"/>
<feature type="transmembrane region" description="Helical" evidence="1">
    <location>
        <begin position="73"/>
        <end position="93"/>
    </location>
</feature>
<comment type="caution">
    <text evidence="3">The sequence shown here is derived from an EMBL/GenBank/DDBJ whole genome shotgun (WGS) entry which is preliminary data.</text>
</comment>
<reference evidence="3 4" key="1">
    <citation type="submission" date="2017-03" db="EMBL/GenBank/DDBJ databases">
        <title>Genome sequence of Clostridium oryzae DSM 28571.</title>
        <authorList>
            <person name="Poehlein A."/>
            <person name="Daniel R."/>
        </authorList>
    </citation>
    <scope>NUCLEOTIDE SEQUENCE [LARGE SCALE GENOMIC DNA]</scope>
    <source>
        <strain evidence="3 4">DSM 28571</strain>
    </source>
</reference>
<feature type="transmembrane region" description="Helical" evidence="1">
    <location>
        <begin position="44"/>
        <end position="61"/>
    </location>
</feature>
<sequence length="309" mass="34655">MNSSVLKANLFALLLVLLQIIAPIFLRPLINILGYGNVLISDEYIFLLIPCILFIIINGNSLKKTLSLKKLKFIDIIIVIVIAILCQPIAGFLSELSSIFFKNPVANALEKLSGLSLGFMLFFMAVTPAICEESVTRGVILYGYRRKNIFTAAIVNGLIFGILHLSPQQFLYAFVLGTIFVYLVRITRSIFASMLCHFTFNSIQVVASRAYMSGISSQSKAVLQGGYNKGILLLYKFSIAAIFFMAVVMLIKYLHKLHKNDNYLNTAVEKYSEREYSSAESKKGIVVVEYSPLVILVIIYILLMLNRYL</sequence>
<dbReference type="InterPro" id="IPR003675">
    <property type="entry name" value="Rce1/LyrA-like_dom"/>
</dbReference>
<keyword evidence="4" id="KW-1185">Reference proteome</keyword>
<dbReference type="PANTHER" id="PTHR36435:SF1">
    <property type="entry name" value="CAAX AMINO TERMINAL PROTEASE FAMILY PROTEIN"/>
    <property type="match status" value="1"/>
</dbReference>
<gene>
    <name evidence="3" type="ORF">CLORY_43880</name>
</gene>
<evidence type="ECO:0000313" key="4">
    <source>
        <dbReference type="Proteomes" id="UP000190080"/>
    </source>
</evidence>
<dbReference type="STRING" id="1450648.CLORY_43880"/>
<dbReference type="GO" id="GO:0080120">
    <property type="term" value="P:CAAX-box protein maturation"/>
    <property type="evidence" value="ECO:0007669"/>
    <property type="project" value="UniProtKB-ARBA"/>
</dbReference>
<keyword evidence="1" id="KW-0812">Transmembrane</keyword>
<feature type="transmembrane region" description="Helical" evidence="1">
    <location>
        <begin position="113"/>
        <end position="131"/>
    </location>
</feature>
<accession>A0A1V4I6S1</accession>
<feature type="domain" description="CAAX prenyl protease 2/Lysostaphin resistance protein A-like" evidence="2">
    <location>
        <begin position="118"/>
        <end position="202"/>
    </location>
</feature>
<dbReference type="Proteomes" id="UP000190080">
    <property type="component" value="Unassembled WGS sequence"/>
</dbReference>
<dbReference type="EMBL" id="MZGV01000108">
    <property type="protein sequence ID" value="OPJ55688.1"/>
    <property type="molecule type" value="Genomic_DNA"/>
</dbReference>
<keyword evidence="1" id="KW-1133">Transmembrane helix</keyword>
<feature type="transmembrane region" description="Helical" evidence="1">
    <location>
        <begin position="233"/>
        <end position="254"/>
    </location>
</feature>
<dbReference type="GO" id="GO:0006508">
    <property type="term" value="P:proteolysis"/>
    <property type="evidence" value="ECO:0007669"/>
    <property type="project" value="UniProtKB-KW"/>
</dbReference>
<dbReference type="RefSeq" id="WP_169911721.1">
    <property type="nucleotide sequence ID" value="NZ_MZGV01000108.1"/>
</dbReference>
<evidence type="ECO:0000259" key="2">
    <source>
        <dbReference type="Pfam" id="PF02517"/>
    </source>
</evidence>
<name>A0A1V4I6S1_9CLOT</name>
<dbReference type="PANTHER" id="PTHR36435">
    <property type="entry name" value="SLR1288 PROTEIN"/>
    <property type="match status" value="1"/>
</dbReference>